<name>A0A2N0QLG5_9GLOM</name>
<dbReference type="InterPro" id="IPR054528">
    <property type="entry name" value="TcaA_5th"/>
</dbReference>
<dbReference type="AlphaFoldDB" id="A0A2N0QLG5"/>
<evidence type="ECO:0000259" key="1">
    <source>
        <dbReference type="Pfam" id="PF00089"/>
    </source>
</evidence>
<accession>A0A2N0QLG5</accession>
<dbReference type="GO" id="GO:0006508">
    <property type="term" value="P:proteolysis"/>
    <property type="evidence" value="ECO:0007669"/>
    <property type="project" value="InterPro"/>
</dbReference>
<dbReference type="Pfam" id="PF22819">
    <property type="entry name" value="TcaA_5th"/>
    <property type="match status" value="1"/>
</dbReference>
<dbReference type="Proteomes" id="UP000232688">
    <property type="component" value="Unassembled WGS sequence"/>
</dbReference>
<sequence>MAIEGYNFVYDHLYQIDAQIDQGSSGGPLFDASSGKVIGINSLIYTNNETFGFSIPLHTVTEQFDNWISNPMSPNDVIAVNVYDDYAYNSSYDDYTPEDYSGFWDYYDQYFGDYSNEDPYTDDYYYEDDSYTEDYYYEDNYYDNYWNNNGYLFDESSLTYFMESYFEYYKWAMEDSDFYWIEDMVSPDSYIYNDLQNIVEGSTGEIFDDGLYEISSIDIYDDYALVTTYEEEYFYDVNGDYVYYQNDIEYTIILDEYGNYLISDIYYYQY</sequence>
<dbReference type="Gene3D" id="2.40.10.10">
    <property type="entry name" value="Trypsin-like serine proteases"/>
    <property type="match status" value="1"/>
</dbReference>
<feature type="domain" description="Peptidase S1" evidence="1">
    <location>
        <begin position="9"/>
        <end position="60"/>
    </location>
</feature>
<dbReference type="VEuPathDB" id="FungiDB:RhiirA1_482735"/>
<evidence type="ECO:0000259" key="2">
    <source>
        <dbReference type="Pfam" id="PF22819"/>
    </source>
</evidence>
<gene>
    <name evidence="3" type="ORF">RhiirA1_482735</name>
</gene>
<dbReference type="SUPFAM" id="SSF50494">
    <property type="entry name" value="Trypsin-like serine proteases"/>
    <property type="match status" value="1"/>
</dbReference>
<evidence type="ECO:0008006" key="5">
    <source>
        <dbReference type="Google" id="ProtNLM"/>
    </source>
</evidence>
<dbReference type="GO" id="GO:0004252">
    <property type="term" value="F:serine-type endopeptidase activity"/>
    <property type="evidence" value="ECO:0007669"/>
    <property type="project" value="InterPro"/>
</dbReference>
<proteinExistence type="predicted"/>
<evidence type="ECO:0000313" key="3">
    <source>
        <dbReference type="EMBL" id="PKC51887.1"/>
    </source>
</evidence>
<dbReference type="Pfam" id="PF00089">
    <property type="entry name" value="Trypsin"/>
    <property type="match status" value="1"/>
</dbReference>
<dbReference type="InterPro" id="IPR001254">
    <property type="entry name" value="Trypsin_dom"/>
</dbReference>
<protein>
    <recommendedName>
        <fullName evidence="5">Peptidase S1 domain-containing protein</fullName>
    </recommendedName>
</protein>
<comment type="caution">
    <text evidence="3">The sequence shown here is derived from an EMBL/GenBank/DDBJ whole genome shotgun (WGS) entry which is preliminary data.</text>
</comment>
<evidence type="ECO:0000313" key="4">
    <source>
        <dbReference type="Proteomes" id="UP000232688"/>
    </source>
</evidence>
<organism evidence="3 4">
    <name type="scientific">Rhizophagus irregularis</name>
    <dbReference type="NCBI Taxonomy" id="588596"/>
    <lineage>
        <taxon>Eukaryota</taxon>
        <taxon>Fungi</taxon>
        <taxon>Fungi incertae sedis</taxon>
        <taxon>Mucoromycota</taxon>
        <taxon>Glomeromycotina</taxon>
        <taxon>Glomeromycetes</taxon>
        <taxon>Glomerales</taxon>
        <taxon>Glomeraceae</taxon>
        <taxon>Rhizophagus</taxon>
    </lineage>
</organism>
<dbReference type="EMBL" id="LLXH01006783">
    <property type="protein sequence ID" value="PKC51887.1"/>
    <property type="molecule type" value="Genomic_DNA"/>
</dbReference>
<dbReference type="InterPro" id="IPR009003">
    <property type="entry name" value="Peptidase_S1_PA"/>
</dbReference>
<feature type="domain" description="TcaA protein NTF2-like" evidence="2">
    <location>
        <begin position="156"/>
        <end position="265"/>
    </location>
</feature>
<dbReference type="InterPro" id="IPR043504">
    <property type="entry name" value="Peptidase_S1_PA_chymotrypsin"/>
</dbReference>
<reference evidence="3 4" key="1">
    <citation type="submission" date="2017-10" db="EMBL/GenBank/DDBJ databases">
        <title>Extensive intraspecific genome diversity in a model arbuscular mycorrhizal fungus.</title>
        <authorList>
            <person name="Chen E.C.H."/>
            <person name="Morin E."/>
            <person name="Baudet D."/>
            <person name="Noel J."/>
            <person name="Ndikumana S."/>
            <person name="Charron P."/>
            <person name="St-Onge C."/>
            <person name="Giorgi J."/>
            <person name="Grigoriev I.V."/>
            <person name="Roux C."/>
            <person name="Martin F.M."/>
            <person name="Corradi N."/>
        </authorList>
    </citation>
    <scope>NUCLEOTIDE SEQUENCE [LARGE SCALE GENOMIC DNA]</scope>
    <source>
        <strain evidence="3 4">A1</strain>
    </source>
</reference>
<reference evidence="3 4" key="2">
    <citation type="submission" date="2017-10" db="EMBL/GenBank/DDBJ databases">
        <title>Genome analyses suggest a sexual origin of heterokaryosis in a supposedly ancient asexual fungus.</title>
        <authorList>
            <person name="Corradi N."/>
            <person name="Sedzielewska K."/>
            <person name="Noel J."/>
            <person name="Charron P."/>
            <person name="Farinelli L."/>
            <person name="Marton T."/>
            <person name="Kruger M."/>
            <person name="Pelin A."/>
            <person name="Brachmann A."/>
            <person name="Corradi N."/>
        </authorList>
    </citation>
    <scope>NUCLEOTIDE SEQUENCE [LARGE SCALE GENOMIC DNA]</scope>
    <source>
        <strain evidence="3 4">A1</strain>
    </source>
</reference>